<sequence>MERTFRLFRFLGLEKSKIHGLLPYYLDDVNGVCPAYFNDIGTRGNAYAQGSPSDPYKLNKDLPPKQQIPADMSVRQFLSSTDNGKLPRGPGYNFNTIEWIECATYGSGWFDQSLAEWVLEELDFKTSTKTNDWWCVDGGAQKIARLMAQKIKIPTRIQMSSQVLGINANTSRRTHPDKYVPITISITQNNVTTEKDYFTVFNSTTLGALERMNLQNAGLQ</sequence>
<dbReference type="eggNOG" id="KOG0029">
    <property type="taxonomic scope" value="Eukaryota"/>
</dbReference>
<dbReference type="AlphaFoldDB" id="R8BB72"/>
<dbReference type="EMBL" id="KB933331">
    <property type="protein sequence ID" value="EON96524.1"/>
    <property type="molecule type" value="Genomic_DNA"/>
</dbReference>
<name>R8BB72_PHAM7</name>
<dbReference type="GeneID" id="19328791"/>
<reference evidence="2" key="1">
    <citation type="journal article" date="2013" name="Genome Announc.">
        <title>Draft genome sequence of the ascomycete Phaeoacremonium aleophilum strain UCR-PA7, a causal agent of the esca disease complex in grapevines.</title>
        <authorList>
            <person name="Blanco-Ulate B."/>
            <person name="Rolshausen P."/>
            <person name="Cantu D."/>
        </authorList>
    </citation>
    <scope>NUCLEOTIDE SEQUENCE [LARGE SCALE GENOMIC DNA]</scope>
    <source>
        <strain evidence="2">UCR-PA7</strain>
    </source>
</reference>
<gene>
    <name evidence="1" type="ORF">UCRPA7_7983</name>
</gene>
<dbReference type="RefSeq" id="XP_007918694.1">
    <property type="nucleotide sequence ID" value="XM_007920503.1"/>
</dbReference>
<dbReference type="Proteomes" id="UP000014074">
    <property type="component" value="Unassembled WGS sequence"/>
</dbReference>
<proteinExistence type="predicted"/>
<dbReference type="KEGG" id="tmn:UCRPA7_7983"/>
<keyword evidence="2" id="KW-1185">Reference proteome</keyword>
<organism evidence="1 2">
    <name type="scientific">Phaeoacremonium minimum (strain UCR-PA7)</name>
    <name type="common">Esca disease fungus</name>
    <name type="synonym">Togninia minima</name>
    <dbReference type="NCBI Taxonomy" id="1286976"/>
    <lineage>
        <taxon>Eukaryota</taxon>
        <taxon>Fungi</taxon>
        <taxon>Dikarya</taxon>
        <taxon>Ascomycota</taxon>
        <taxon>Pezizomycotina</taxon>
        <taxon>Sordariomycetes</taxon>
        <taxon>Sordariomycetidae</taxon>
        <taxon>Togniniales</taxon>
        <taxon>Togniniaceae</taxon>
        <taxon>Phaeoacremonium</taxon>
    </lineage>
</organism>
<protein>
    <submittedName>
        <fullName evidence="1">Putative l-amino acid oxidase protein</fullName>
    </submittedName>
</protein>
<dbReference type="OrthoDB" id="7777654at2759"/>
<evidence type="ECO:0000313" key="1">
    <source>
        <dbReference type="EMBL" id="EON96524.1"/>
    </source>
</evidence>
<dbReference type="HOGENOM" id="CLU_1256817_0_0_1"/>
<evidence type="ECO:0000313" key="2">
    <source>
        <dbReference type="Proteomes" id="UP000014074"/>
    </source>
</evidence>
<accession>R8BB72</accession>